<dbReference type="KEGG" id="pxv:FXF36_14800"/>
<feature type="transmembrane region" description="Helical" evidence="1">
    <location>
        <begin position="26"/>
        <end position="43"/>
    </location>
</feature>
<keyword evidence="1" id="KW-0812">Transmembrane</keyword>
<proteinExistence type="predicted"/>
<dbReference type="InterPro" id="IPR006976">
    <property type="entry name" value="VanZ-like"/>
</dbReference>
<evidence type="ECO:0000256" key="1">
    <source>
        <dbReference type="SAM" id="Phobius"/>
    </source>
</evidence>
<keyword evidence="1" id="KW-1133">Transmembrane helix</keyword>
<dbReference type="EMBL" id="CP043028">
    <property type="protein sequence ID" value="QFJ56060.1"/>
    <property type="molecule type" value="Genomic_DNA"/>
</dbReference>
<protein>
    <submittedName>
        <fullName evidence="3">VanZ family protein</fullName>
    </submittedName>
</protein>
<evidence type="ECO:0000313" key="3">
    <source>
        <dbReference type="EMBL" id="QFJ56060.1"/>
    </source>
</evidence>
<feature type="domain" description="VanZ-like" evidence="2">
    <location>
        <begin position="30"/>
        <end position="157"/>
    </location>
</feature>
<organism evidence="3 4">
    <name type="scientific">Pseudobutyrivibrio xylanivorans</name>
    <dbReference type="NCBI Taxonomy" id="185007"/>
    <lineage>
        <taxon>Bacteria</taxon>
        <taxon>Bacillati</taxon>
        <taxon>Bacillota</taxon>
        <taxon>Clostridia</taxon>
        <taxon>Lachnospirales</taxon>
        <taxon>Lachnospiraceae</taxon>
        <taxon>Pseudobutyrivibrio</taxon>
    </lineage>
</organism>
<dbReference type="NCBIfam" id="NF037970">
    <property type="entry name" value="vanZ_1"/>
    <property type="match status" value="1"/>
</dbReference>
<feature type="transmembrane region" description="Helical" evidence="1">
    <location>
        <begin position="141"/>
        <end position="161"/>
    </location>
</feature>
<dbReference type="AlphaFoldDB" id="A0A5P6VUD2"/>
<keyword evidence="1" id="KW-0472">Membrane</keyword>
<evidence type="ECO:0000313" key="4">
    <source>
        <dbReference type="Proteomes" id="UP000327030"/>
    </source>
</evidence>
<dbReference type="Pfam" id="PF04892">
    <property type="entry name" value="VanZ"/>
    <property type="match status" value="1"/>
</dbReference>
<reference evidence="4" key="1">
    <citation type="submission" date="2019-08" db="EMBL/GenBank/DDBJ databases">
        <title>Complete Genome Sequence of the Polysaccharide-Degrading Rumen Bacterium Pseudobutyrivibrio xylanivorans MA3014.</title>
        <authorList>
            <person name="Palevich N."/>
            <person name="Maclean P.H."/>
            <person name="Kelly W.J."/>
            <person name="Leahy S.C."/>
            <person name="Rakonjac J."/>
            <person name="Attwood G.T."/>
        </authorList>
    </citation>
    <scope>NUCLEOTIDE SEQUENCE [LARGE SCALE GENOMIC DNA]</scope>
    <source>
        <strain evidence="4">MA3014</strain>
    </source>
</reference>
<sequence length="174" mass="19925">MIKYSKGKDWQKCQSFVTILFMKKKIILGILIILWLCFIWGHSMQVAEVSDAESGVFLDFFSKYLPFIPYNDDGMFLVRKAAHFTEYGVLGVLISLEVSCFVTESFRRFIESVGMVLSAAFVDETIQLFVEGRSGQVSDMWVDLAGATLGILLTIIFQSWFRSGRRQHCQHRKA</sequence>
<gene>
    <name evidence="3" type="ORF">FXF36_14800</name>
</gene>
<dbReference type="Proteomes" id="UP000327030">
    <property type="component" value="Chromosome 1"/>
</dbReference>
<accession>A0A5P6VUD2</accession>
<evidence type="ECO:0000259" key="2">
    <source>
        <dbReference type="Pfam" id="PF04892"/>
    </source>
</evidence>
<name>A0A5P6VUD2_PSEXY</name>